<proteinExistence type="predicted"/>
<feature type="domain" description="Beta-lactamase-related" evidence="2">
    <location>
        <begin position="33"/>
        <end position="315"/>
    </location>
</feature>
<gene>
    <name evidence="3" type="ORF">DC3_11270</name>
</gene>
<dbReference type="InterPro" id="IPR050789">
    <property type="entry name" value="Diverse_Enzym_Activities"/>
</dbReference>
<keyword evidence="4" id="KW-1185">Reference proteome</keyword>
<feature type="chain" id="PRO_5021787287" description="Beta-lactamase-related domain-containing protein" evidence="1">
    <location>
        <begin position="19"/>
        <end position="333"/>
    </location>
</feature>
<feature type="signal peptide" evidence="1">
    <location>
        <begin position="1"/>
        <end position="18"/>
    </location>
</feature>
<dbReference type="PANTHER" id="PTHR43283:SF7">
    <property type="entry name" value="BETA-LACTAMASE-RELATED DOMAIN-CONTAINING PROTEIN"/>
    <property type="match status" value="1"/>
</dbReference>
<evidence type="ECO:0000313" key="4">
    <source>
        <dbReference type="Proteomes" id="UP000321306"/>
    </source>
</evidence>
<dbReference type="SUPFAM" id="SSF56601">
    <property type="entry name" value="beta-lactamase/transpeptidase-like"/>
    <property type="match status" value="1"/>
</dbReference>
<organism evidence="3 4">
    <name type="scientific">Deinococcus cellulosilyticus (strain DSM 18568 / NBRC 106333 / KACC 11606 / 5516J-15)</name>
    <dbReference type="NCBI Taxonomy" id="1223518"/>
    <lineage>
        <taxon>Bacteria</taxon>
        <taxon>Thermotogati</taxon>
        <taxon>Deinococcota</taxon>
        <taxon>Deinococci</taxon>
        <taxon>Deinococcales</taxon>
        <taxon>Deinococcaceae</taxon>
        <taxon>Deinococcus</taxon>
    </lineage>
</organism>
<dbReference type="PANTHER" id="PTHR43283">
    <property type="entry name" value="BETA-LACTAMASE-RELATED"/>
    <property type="match status" value="1"/>
</dbReference>
<sequence length="333" mass="36335">MIRKTLVPFLLLWSSAHALDMKDLENAARYSETHRGSALLVLQDGREVYARAQNGFLLERTHFLASGSKSFSCAIAVALQAEGKLNLDEPVIQTLTEWKIDPQKASITARQLLGFTSGLPGFIGPSLVQLNRDMYGAALNAPLQFPPGEHYTYGNAHLAVFGALIERKTGQDAAVYLQKRVLDPIGVQAVWQRDQSGHPNLAGSASMTARGWAKYGQLILQKGQWEGKTILPAKTLEACFQGSSALSAYGLTWWLNVPFQGTLDEGDEVPVGISRVAGNQQQIAPSAPKNLVMAAGAFNQRLYILPDEKLVVVRFGEGGEWSDETFLKLLLGK</sequence>
<dbReference type="InterPro" id="IPR012338">
    <property type="entry name" value="Beta-lactam/transpept-like"/>
</dbReference>
<evidence type="ECO:0000259" key="2">
    <source>
        <dbReference type="Pfam" id="PF00144"/>
    </source>
</evidence>
<evidence type="ECO:0000313" key="3">
    <source>
        <dbReference type="EMBL" id="GEM45492.1"/>
    </source>
</evidence>
<dbReference type="EMBL" id="BJXB01000004">
    <property type="protein sequence ID" value="GEM45492.1"/>
    <property type="molecule type" value="Genomic_DNA"/>
</dbReference>
<protein>
    <recommendedName>
        <fullName evidence="2">Beta-lactamase-related domain-containing protein</fullName>
    </recommendedName>
</protein>
<reference evidence="3 4" key="1">
    <citation type="submission" date="2019-07" db="EMBL/GenBank/DDBJ databases">
        <title>Whole genome shotgun sequence of Deinococcus cellulosilyticus NBRC 106333.</title>
        <authorList>
            <person name="Hosoyama A."/>
            <person name="Uohara A."/>
            <person name="Ohji S."/>
            <person name="Ichikawa N."/>
        </authorList>
    </citation>
    <scope>NUCLEOTIDE SEQUENCE [LARGE SCALE GENOMIC DNA]</scope>
    <source>
        <strain evidence="3 4">NBRC 106333</strain>
    </source>
</reference>
<evidence type="ECO:0000256" key="1">
    <source>
        <dbReference type="SAM" id="SignalP"/>
    </source>
</evidence>
<dbReference type="Pfam" id="PF00144">
    <property type="entry name" value="Beta-lactamase"/>
    <property type="match status" value="1"/>
</dbReference>
<accession>A0A511MY28</accession>
<name>A0A511MY28_DEIC1</name>
<dbReference type="AlphaFoldDB" id="A0A511MY28"/>
<dbReference type="OrthoDB" id="6963107at2"/>
<dbReference type="RefSeq" id="WP_146882950.1">
    <property type="nucleotide sequence ID" value="NZ_BJXB01000004.1"/>
</dbReference>
<dbReference type="Gene3D" id="3.40.710.10">
    <property type="entry name" value="DD-peptidase/beta-lactamase superfamily"/>
    <property type="match status" value="1"/>
</dbReference>
<dbReference type="InterPro" id="IPR001466">
    <property type="entry name" value="Beta-lactam-related"/>
</dbReference>
<keyword evidence="1" id="KW-0732">Signal</keyword>
<dbReference type="Proteomes" id="UP000321306">
    <property type="component" value="Unassembled WGS sequence"/>
</dbReference>
<comment type="caution">
    <text evidence="3">The sequence shown here is derived from an EMBL/GenBank/DDBJ whole genome shotgun (WGS) entry which is preliminary data.</text>
</comment>